<comment type="caution">
    <text evidence="2">The sequence shown here is derived from an EMBL/GenBank/DDBJ whole genome shotgun (WGS) entry which is preliminary data.</text>
</comment>
<reference evidence="2" key="1">
    <citation type="submission" date="2021-10" db="EMBL/GenBank/DDBJ databases">
        <title>Tropical sea cucumber genome reveals ecological adaptation and Cuvierian tubules defense mechanism.</title>
        <authorList>
            <person name="Chen T."/>
        </authorList>
    </citation>
    <scope>NUCLEOTIDE SEQUENCE</scope>
    <source>
        <strain evidence="2">Nanhai2018</strain>
        <tissue evidence="2">Muscle</tissue>
    </source>
</reference>
<proteinExistence type="predicted"/>
<feature type="signal peptide" evidence="1">
    <location>
        <begin position="1"/>
        <end position="25"/>
    </location>
</feature>
<sequence>MAFVCAIRWFLVSVLISSAAKVLHGKTLLDVRQFHVVSKAGLFSAPRSSLEVELAKIKMQDAVCGSDINLDLPHLTDDPDFAELFISMFTIADHTLNEELTCDMKEKVAVNYVYVTVALPILSGKHHGLIFLAHFTDAKKQTIFPFGTNYERVNRIDSIEELEDGTIILSRGDDVMIMNVYHNVTCEPDQWEKTRHDFDEATAKLFLASDYPVQFDWGCNLLGHDVSFCKDLQENECGLSRAGPDVCIELTTSKSKRCEMNMQISTMTGFFQDAIPYLSAPVYNIEGTWVDREHGTNIVFPCFTSNM</sequence>
<keyword evidence="3" id="KW-1185">Reference proteome</keyword>
<dbReference type="EMBL" id="JAIZAY010000001">
    <property type="protein sequence ID" value="KAJ8049545.1"/>
    <property type="molecule type" value="Genomic_DNA"/>
</dbReference>
<dbReference type="Proteomes" id="UP001152320">
    <property type="component" value="Chromosome 1"/>
</dbReference>
<dbReference type="AlphaFoldDB" id="A0A9Q1HKT6"/>
<organism evidence="2 3">
    <name type="scientific">Holothuria leucospilota</name>
    <name type="common">Black long sea cucumber</name>
    <name type="synonym">Mertensiothuria leucospilota</name>
    <dbReference type="NCBI Taxonomy" id="206669"/>
    <lineage>
        <taxon>Eukaryota</taxon>
        <taxon>Metazoa</taxon>
        <taxon>Echinodermata</taxon>
        <taxon>Eleutherozoa</taxon>
        <taxon>Echinozoa</taxon>
        <taxon>Holothuroidea</taxon>
        <taxon>Aspidochirotacea</taxon>
        <taxon>Aspidochirotida</taxon>
        <taxon>Holothuriidae</taxon>
        <taxon>Holothuria</taxon>
    </lineage>
</organism>
<protein>
    <submittedName>
        <fullName evidence="2">Uncharacterized protein</fullName>
    </submittedName>
</protein>
<evidence type="ECO:0000313" key="2">
    <source>
        <dbReference type="EMBL" id="KAJ8049545.1"/>
    </source>
</evidence>
<accession>A0A9Q1HKT6</accession>
<evidence type="ECO:0000256" key="1">
    <source>
        <dbReference type="SAM" id="SignalP"/>
    </source>
</evidence>
<feature type="chain" id="PRO_5040469905" evidence="1">
    <location>
        <begin position="26"/>
        <end position="307"/>
    </location>
</feature>
<dbReference type="OrthoDB" id="418169at2759"/>
<gene>
    <name evidence="2" type="ORF">HOLleu_02330</name>
</gene>
<name>A0A9Q1HKT6_HOLLE</name>
<keyword evidence="1" id="KW-0732">Signal</keyword>
<evidence type="ECO:0000313" key="3">
    <source>
        <dbReference type="Proteomes" id="UP001152320"/>
    </source>
</evidence>